<keyword evidence="3" id="KW-1185">Reference proteome</keyword>
<gene>
    <name evidence="2" type="ORF">BJ875DRAFT_261259</name>
</gene>
<dbReference type="Proteomes" id="UP000824998">
    <property type="component" value="Unassembled WGS sequence"/>
</dbReference>
<organism evidence="2 3">
    <name type="scientific">Amylocarpus encephaloides</name>
    <dbReference type="NCBI Taxonomy" id="45428"/>
    <lineage>
        <taxon>Eukaryota</taxon>
        <taxon>Fungi</taxon>
        <taxon>Dikarya</taxon>
        <taxon>Ascomycota</taxon>
        <taxon>Pezizomycotina</taxon>
        <taxon>Leotiomycetes</taxon>
        <taxon>Helotiales</taxon>
        <taxon>Helotiales incertae sedis</taxon>
        <taxon>Amylocarpus</taxon>
    </lineage>
</organism>
<dbReference type="EMBL" id="MU251362">
    <property type="protein sequence ID" value="KAG9239020.1"/>
    <property type="molecule type" value="Genomic_DNA"/>
</dbReference>
<evidence type="ECO:0000313" key="3">
    <source>
        <dbReference type="Proteomes" id="UP000824998"/>
    </source>
</evidence>
<proteinExistence type="predicted"/>
<feature type="compositionally biased region" description="Polar residues" evidence="1">
    <location>
        <begin position="240"/>
        <end position="261"/>
    </location>
</feature>
<evidence type="ECO:0000313" key="2">
    <source>
        <dbReference type="EMBL" id="KAG9239020.1"/>
    </source>
</evidence>
<name>A0A9P7YSM1_9HELO</name>
<dbReference type="OrthoDB" id="5835755at2759"/>
<comment type="caution">
    <text evidence="2">The sequence shown here is derived from an EMBL/GenBank/DDBJ whole genome shotgun (WGS) entry which is preliminary data.</text>
</comment>
<dbReference type="AlphaFoldDB" id="A0A9P7YSM1"/>
<feature type="region of interest" description="Disordered" evidence="1">
    <location>
        <begin position="240"/>
        <end position="273"/>
    </location>
</feature>
<accession>A0A9P7YSM1</accession>
<reference evidence="2" key="1">
    <citation type="journal article" date="2021" name="IMA Fungus">
        <title>Genomic characterization of three marine fungi, including Emericellopsis atlantica sp. nov. with signatures of a generalist lifestyle and marine biomass degradation.</title>
        <authorList>
            <person name="Hagestad O.C."/>
            <person name="Hou L."/>
            <person name="Andersen J.H."/>
            <person name="Hansen E.H."/>
            <person name="Altermark B."/>
            <person name="Li C."/>
            <person name="Kuhnert E."/>
            <person name="Cox R.J."/>
            <person name="Crous P.W."/>
            <person name="Spatafora J.W."/>
            <person name="Lail K."/>
            <person name="Amirebrahimi M."/>
            <person name="Lipzen A."/>
            <person name="Pangilinan J."/>
            <person name="Andreopoulos W."/>
            <person name="Hayes R.D."/>
            <person name="Ng V."/>
            <person name="Grigoriev I.V."/>
            <person name="Jackson S.A."/>
            <person name="Sutton T.D.S."/>
            <person name="Dobson A.D.W."/>
            <person name="Rama T."/>
        </authorList>
    </citation>
    <scope>NUCLEOTIDE SEQUENCE</scope>
    <source>
        <strain evidence="2">TRa018bII</strain>
    </source>
</reference>
<sequence length="273" mass="29581">MEHGAWSMEHGAWSMKHEAWSNERGMEHGASRREGAVMLCCCVVVLLCRRVVASLAWLCPATSRLEFLEAGRCKVRSRDMEYVRYLNTSEARPGDLEASHPGFLEVTLLPFPQRNSLAHTLLALSPLRSSSVSPPLFLSPCPSPLSLSPLLLSLSPLLLSLSPLLLSSPPLLLSSSPPPLFALALALLSASPPLRLSPGVLVASYRQPSSIESHQSTISRPRASGNRLCRDYTGSNPLSHWQLARSTRTTGSTRHISQSPTPVADSPLTPNPA</sequence>
<evidence type="ECO:0000256" key="1">
    <source>
        <dbReference type="SAM" id="MobiDB-lite"/>
    </source>
</evidence>
<protein>
    <submittedName>
        <fullName evidence="2">Uncharacterized protein</fullName>
    </submittedName>
</protein>